<dbReference type="OrthoDB" id="1147023at2"/>
<dbReference type="Pfam" id="PF14322">
    <property type="entry name" value="SusD-like_3"/>
    <property type="match status" value="1"/>
</dbReference>
<dbReference type="Gene3D" id="1.25.40.390">
    <property type="match status" value="1"/>
</dbReference>
<accession>E0NVD1</accession>
<dbReference type="InterPro" id="IPR011990">
    <property type="entry name" value="TPR-like_helical_dom_sf"/>
</dbReference>
<dbReference type="Proteomes" id="UP000004394">
    <property type="component" value="Unassembled WGS sequence"/>
</dbReference>
<dbReference type="InterPro" id="IPR033985">
    <property type="entry name" value="SusD-like_N"/>
</dbReference>
<dbReference type="HOGENOM" id="CLU_015553_2_0_10"/>
<dbReference type="STRING" id="862515.HMPREF0658_2136"/>
<dbReference type="AlphaFoldDB" id="E0NVD1"/>
<evidence type="ECO:0000256" key="1">
    <source>
        <dbReference type="SAM" id="SignalP"/>
    </source>
</evidence>
<sequence>MKRINISASVIALSLLTLQFSSCNDFLDTMPDNRAEIDSELKVKTLLTSAYPTNSYVFITEVMSDNVDDTGEESPYTDRFFDEVYAWKDLTETNNDDTERFWNASYRAIAAANHALEAIDKMGGPRTSTLRECKGEALLCRAYNHFMLVNIFCKNYNATTSTKDLGIPYATKSETSLFPKYDRGTVAEDYKLIEKDLLEALPLVGDAHLSVPKYHFNTQAAYAFACRFYLYYEQWDKAIEYANLCLGSNPQSMLRDWEHVGSMPQGDAGRQAIEEHYISADLNCNLLLATSYSSIGLVFNPYYAYSRYAHSSYLAENETGNAKNIWGESVDAHGKSVYYSRMAKYSATNLDMTIFWKYPALFEITDPIAQVGFRRAVNTLFTADECLLNRAEAYTMKKEYDKAAADLSMWAANILKDDPTYTPNDIMTFYNSVGYSYDDTDKKKSTVKKHLHPSFTIDAERSQQETMLQCVLGFRRIETLHGGMRWFDIKRYGIEIPRRLLNESGQPSKITDLLTKDDERRAIQIPMKVIQAGLTPNPRK</sequence>
<keyword evidence="4" id="KW-1185">Reference proteome</keyword>
<gene>
    <name evidence="3" type="ORF">HMPREF0658_2136</name>
</gene>
<dbReference type="SUPFAM" id="SSF48452">
    <property type="entry name" value="TPR-like"/>
    <property type="match status" value="1"/>
</dbReference>
<evidence type="ECO:0000259" key="2">
    <source>
        <dbReference type="Pfam" id="PF14322"/>
    </source>
</evidence>
<feature type="chain" id="PRO_5003138389" description="SusD-like N-terminal domain-containing protein" evidence="1">
    <location>
        <begin position="24"/>
        <end position="540"/>
    </location>
</feature>
<keyword evidence="1" id="KW-0732">Signal</keyword>
<reference evidence="3" key="1">
    <citation type="submission" date="2010-07" db="EMBL/GenBank/DDBJ databases">
        <authorList>
            <person name="Muzny D."/>
            <person name="Qin X."/>
            <person name="Deng J."/>
            <person name="Jiang H."/>
            <person name="Liu Y."/>
            <person name="Qu J."/>
            <person name="Song X.-Z."/>
            <person name="Zhang L."/>
            <person name="Thornton R."/>
            <person name="Coyle M."/>
            <person name="Francisco L."/>
            <person name="Jackson L."/>
            <person name="Javaid M."/>
            <person name="Korchina V."/>
            <person name="Kovar C."/>
            <person name="Mata R."/>
            <person name="Mathew T."/>
            <person name="Ngo R."/>
            <person name="Nguyen L."/>
            <person name="Nguyen N."/>
            <person name="Okwuonu G."/>
            <person name="Ongeri F."/>
            <person name="Pham C."/>
            <person name="Simmons D."/>
            <person name="Wilczek-Boney K."/>
            <person name="Hale W."/>
            <person name="Jakkamsetti A."/>
            <person name="Pham P."/>
            <person name="Ruth R."/>
            <person name="San Lucas F."/>
            <person name="Warren J."/>
            <person name="Zhang J."/>
            <person name="Zhao Z."/>
            <person name="Zhou C."/>
            <person name="Zhu D."/>
            <person name="Lee S."/>
            <person name="Bess C."/>
            <person name="Blankenburg K."/>
            <person name="Forbes L."/>
            <person name="Fu Q."/>
            <person name="Gubbala S."/>
            <person name="Hirani K."/>
            <person name="Jayaseelan J.C."/>
            <person name="Lara F."/>
            <person name="Munidasa M."/>
            <person name="Palculict T."/>
            <person name="Patil S."/>
            <person name="Pu L.-L."/>
            <person name="Saada N."/>
            <person name="Tang L."/>
            <person name="Weissenberger G."/>
            <person name="Zhu Y."/>
            <person name="Hemphill L."/>
            <person name="Shang Y."/>
            <person name="Youmans B."/>
            <person name="Ayvaz T."/>
            <person name="Ross M."/>
            <person name="Santibanez J."/>
            <person name="Aqrawi P."/>
            <person name="Gross S."/>
            <person name="Joshi V."/>
            <person name="Fowler G."/>
            <person name="Nazareth L."/>
            <person name="Reid J."/>
            <person name="Worley K."/>
            <person name="Petrosino J."/>
            <person name="Highlander S."/>
            <person name="Gibbs R."/>
        </authorList>
    </citation>
    <scope>NUCLEOTIDE SEQUENCE [LARGE SCALE GENOMIC DNA]</scope>
    <source>
        <strain evidence="3">DSM 16973</strain>
    </source>
</reference>
<dbReference type="BioCyc" id="PMAR862515-HMP:GMOO-2168-MONOMER"/>
<dbReference type="EMBL" id="AEEI01000061">
    <property type="protein sequence ID" value="EFM00865.1"/>
    <property type="molecule type" value="Genomic_DNA"/>
</dbReference>
<name>E0NVD1_9BACT</name>
<organism evidence="3 4">
    <name type="scientific">Hoylesella marshii DSM 16973 = JCM 13450</name>
    <dbReference type="NCBI Taxonomy" id="862515"/>
    <lineage>
        <taxon>Bacteria</taxon>
        <taxon>Pseudomonadati</taxon>
        <taxon>Bacteroidota</taxon>
        <taxon>Bacteroidia</taxon>
        <taxon>Bacteroidales</taxon>
        <taxon>Prevotellaceae</taxon>
        <taxon>Hoylesella</taxon>
    </lineage>
</organism>
<proteinExistence type="predicted"/>
<dbReference type="RefSeq" id="WP_006950494.1">
    <property type="nucleotide sequence ID" value="NZ_BAJI01000006.1"/>
</dbReference>
<feature type="signal peptide" evidence="1">
    <location>
        <begin position="1"/>
        <end position="23"/>
    </location>
</feature>
<evidence type="ECO:0000313" key="4">
    <source>
        <dbReference type="Proteomes" id="UP000004394"/>
    </source>
</evidence>
<comment type="caution">
    <text evidence="3">The sequence shown here is derived from an EMBL/GenBank/DDBJ whole genome shotgun (WGS) entry which is preliminary data.</text>
</comment>
<dbReference type="eggNOG" id="COG0457">
    <property type="taxonomic scope" value="Bacteria"/>
</dbReference>
<evidence type="ECO:0000313" key="3">
    <source>
        <dbReference type="EMBL" id="EFM00865.1"/>
    </source>
</evidence>
<protein>
    <recommendedName>
        <fullName evidence="2">SusD-like N-terminal domain-containing protein</fullName>
    </recommendedName>
</protein>
<feature type="domain" description="SusD-like N-terminal" evidence="2">
    <location>
        <begin position="25"/>
        <end position="230"/>
    </location>
</feature>
<dbReference type="Gene3D" id="1.25.40.900">
    <property type="match status" value="1"/>
</dbReference>